<feature type="DNA-binding region" description="H-T-H motif" evidence="4">
    <location>
        <begin position="34"/>
        <end position="53"/>
    </location>
</feature>
<reference evidence="6 7" key="1">
    <citation type="submission" date="2019-06" db="EMBL/GenBank/DDBJ databases">
        <title>Description of Kitasatospora acidophila sp. nov. isolated from pine grove soil, and reclassification of Streptomyces novaecaesareae to Kitasatospora novaeceasareae comb. nov.</title>
        <authorList>
            <person name="Kim M.J."/>
        </authorList>
    </citation>
    <scope>NUCLEOTIDE SEQUENCE [LARGE SCALE GENOMIC DNA]</scope>
    <source>
        <strain evidence="6 7">MMS16-CNU292</strain>
    </source>
</reference>
<protein>
    <submittedName>
        <fullName evidence="6">TetR/AcrR family transcriptional regulator</fullName>
    </submittedName>
</protein>
<proteinExistence type="predicted"/>
<dbReference type="PROSITE" id="PS50977">
    <property type="entry name" value="HTH_TETR_2"/>
    <property type="match status" value="1"/>
</dbReference>
<keyword evidence="2 4" id="KW-0238">DNA-binding</keyword>
<sequence>MSPRKSVADTRRTRERIIDRSVAIASVDGLEGLTIGRLATDLGMSKAGVLGHFGTKEALQLAALDGASAIFMRLVWEPAADAAPGLTRLTAVLEAWNRYLETERGAFPGGCLFTTAAVEFDARTGAVRDAVARLYRFWRRRLVAELRIAVARGELPATADPEQLAYELIGAYLALNQAIQLERDSAAPDRTRRAVARLLAAG</sequence>
<accession>A0A540VWT1</accession>
<keyword evidence="3" id="KW-0804">Transcription</keyword>
<dbReference type="Gene3D" id="1.10.10.60">
    <property type="entry name" value="Homeodomain-like"/>
    <property type="match status" value="1"/>
</dbReference>
<dbReference type="Pfam" id="PF16925">
    <property type="entry name" value="TetR_C_13"/>
    <property type="match status" value="1"/>
</dbReference>
<feature type="domain" description="HTH tetR-type" evidence="5">
    <location>
        <begin position="11"/>
        <end position="71"/>
    </location>
</feature>
<dbReference type="GO" id="GO:0003677">
    <property type="term" value="F:DNA binding"/>
    <property type="evidence" value="ECO:0007669"/>
    <property type="project" value="UniProtKB-UniRule"/>
</dbReference>
<dbReference type="SUPFAM" id="SSF48498">
    <property type="entry name" value="Tetracyclin repressor-like, C-terminal domain"/>
    <property type="match status" value="1"/>
</dbReference>
<evidence type="ECO:0000256" key="3">
    <source>
        <dbReference type="ARBA" id="ARBA00023163"/>
    </source>
</evidence>
<evidence type="ECO:0000256" key="2">
    <source>
        <dbReference type="ARBA" id="ARBA00023125"/>
    </source>
</evidence>
<dbReference type="Proteomes" id="UP000319103">
    <property type="component" value="Unassembled WGS sequence"/>
</dbReference>
<dbReference type="AlphaFoldDB" id="A0A540VWT1"/>
<keyword evidence="7" id="KW-1185">Reference proteome</keyword>
<dbReference type="Pfam" id="PF00440">
    <property type="entry name" value="TetR_N"/>
    <property type="match status" value="1"/>
</dbReference>
<dbReference type="SUPFAM" id="SSF46689">
    <property type="entry name" value="Homeodomain-like"/>
    <property type="match status" value="1"/>
</dbReference>
<evidence type="ECO:0000313" key="7">
    <source>
        <dbReference type="Proteomes" id="UP000319103"/>
    </source>
</evidence>
<organism evidence="6 7">
    <name type="scientific">Kitasatospora acidiphila</name>
    <dbReference type="NCBI Taxonomy" id="2567942"/>
    <lineage>
        <taxon>Bacteria</taxon>
        <taxon>Bacillati</taxon>
        <taxon>Actinomycetota</taxon>
        <taxon>Actinomycetes</taxon>
        <taxon>Kitasatosporales</taxon>
        <taxon>Streptomycetaceae</taxon>
        <taxon>Kitasatospora</taxon>
    </lineage>
</organism>
<dbReference type="EMBL" id="VIGB01000003">
    <property type="protein sequence ID" value="TQF01223.1"/>
    <property type="molecule type" value="Genomic_DNA"/>
</dbReference>
<evidence type="ECO:0000256" key="4">
    <source>
        <dbReference type="PROSITE-ProRule" id="PRU00335"/>
    </source>
</evidence>
<name>A0A540VWT1_9ACTN</name>
<dbReference type="OrthoDB" id="326421at2"/>
<evidence type="ECO:0000313" key="6">
    <source>
        <dbReference type="EMBL" id="TQF01223.1"/>
    </source>
</evidence>
<gene>
    <name evidence="6" type="ORF">E6W39_01930</name>
</gene>
<dbReference type="PANTHER" id="PTHR47506">
    <property type="entry name" value="TRANSCRIPTIONAL REGULATORY PROTEIN"/>
    <property type="match status" value="1"/>
</dbReference>
<dbReference type="InterPro" id="IPR011075">
    <property type="entry name" value="TetR_C"/>
</dbReference>
<dbReference type="InterPro" id="IPR036271">
    <property type="entry name" value="Tet_transcr_reg_TetR-rel_C_sf"/>
</dbReference>
<dbReference type="InterPro" id="IPR001647">
    <property type="entry name" value="HTH_TetR"/>
</dbReference>
<dbReference type="PANTHER" id="PTHR47506:SF6">
    <property type="entry name" value="HTH-TYPE TRANSCRIPTIONAL REPRESSOR NEMR"/>
    <property type="match status" value="1"/>
</dbReference>
<comment type="caution">
    <text evidence="6">The sequence shown here is derived from an EMBL/GenBank/DDBJ whole genome shotgun (WGS) entry which is preliminary data.</text>
</comment>
<evidence type="ECO:0000259" key="5">
    <source>
        <dbReference type="PROSITE" id="PS50977"/>
    </source>
</evidence>
<dbReference type="Gene3D" id="1.10.357.10">
    <property type="entry name" value="Tetracycline Repressor, domain 2"/>
    <property type="match status" value="1"/>
</dbReference>
<keyword evidence="1" id="KW-0805">Transcription regulation</keyword>
<dbReference type="RefSeq" id="WP_141631958.1">
    <property type="nucleotide sequence ID" value="NZ_VIGB01000003.1"/>
</dbReference>
<dbReference type="InterPro" id="IPR009057">
    <property type="entry name" value="Homeodomain-like_sf"/>
</dbReference>
<evidence type="ECO:0000256" key="1">
    <source>
        <dbReference type="ARBA" id="ARBA00023015"/>
    </source>
</evidence>